<reference evidence="4" key="1">
    <citation type="journal article" date="2021" name="Front. Microbiol.">
        <title>Comprehensive Comparative Genomics and Phenotyping of Methylobacterium Species.</title>
        <authorList>
            <person name="Alessa O."/>
            <person name="Ogura Y."/>
            <person name="Fujitani Y."/>
            <person name="Takami H."/>
            <person name="Hayashi T."/>
            <person name="Sahin N."/>
            <person name="Tani A."/>
        </authorList>
    </citation>
    <scope>NUCLEOTIDE SEQUENCE</scope>
    <source>
        <strain evidence="4">DSM 19015</strain>
    </source>
</reference>
<sequence>MIGMAAAGLAASLAAAVGLGGPAQAAGDPLSAYRWKSRLLVISAPTADGNVEAQRRAVAAAREGMAERDLAVVEALGATPEAVALRRRLGLPGDGFRAVLVGKDGEPKITAPSPISTKTLFSTIDAMPMRRDEMRGR</sequence>
<comment type="caution">
    <text evidence="4">The sequence shown here is derived from an EMBL/GenBank/DDBJ whole genome shotgun (WGS) entry which is preliminary data.</text>
</comment>
<evidence type="ECO:0000313" key="5">
    <source>
        <dbReference type="Proteomes" id="UP001055125"/>
    </source>
</evidence>
<dbReference type="Pfam" id="PF13778">
    <property type="entry name" value="DUF4174"/>
    <property type="match status" value="1"/>
</dbReference>
<keyword evidence="1 2" id="KW-0732">Signal</keyword>
<gene>
    <name evidence="4" type="ORF">OCOJLMKI_3292</name>
</gene>
<proteinExistence type="predicted"/>
<name>A0ABQ4S2C5_9HYPH</name>
<evidence type="ECO:0000256" key="2">
    <source>
        <dbReference type="SAM" id="SignalP"/>
    </source>
</evidence>
<reference evidence="4" key="2">
    <citation type="submission" date="2021-08" db="EMBL/GenBank/DDBJ databases">
        <authorList>
            <person name="Tani A."/>
            <person name="Ola A."/>
            <person name="Ogura Y."/>
            <person name="Katsura K."/>
            <person name="Hayashi T."/>
        </authorList>
    </citation>
    <scope>NUCLEOTIDE SEQUENCE</scope>
    <source>
        <strain evidence="4">DSM 19015</strain>
    </source>
</reference>
<feature type="chain" id="PRO_5046691327" description="DUF4174 domain-containing protein" evidence="2">
    <location>
        <begin position="26"/>
        <end position="137"/>
    </location>
</feature>
<protein>
    <recommendedName>
        <fullName evidence="3">DUF4174 domain-containing protein</fullName>
    </recommendedName>
</protein>
<organism evidence="4 5">
    <name type="scientific">Methylobacterium iners</name>
    <dbReference type="NCBI Taxonomy" id="418707"/>
    <lineage>
        <taxon>Bacteria</taxon>
        <taxon>Pseudomonadati</taxon>
        <taxon>Pseudomonadota</taxon>
        <taxon>Alphaproteobacteria</taxon>
        <taxon>Hyphomicrobiales</taxon>
        <taxon>Methylobacteriaceae</taxon>
        <taxon>Methylobacterium</taxon>
    </lineage>
</organism>
<accession>A0ABQ4S2C5</accession>
<dbReference type="EMBL" id="BPQP01000052">
    <property type="protein sequence ID" value="GJD96074.1"/>
    <property type="molecule type" value="Genomic_DNA"/>
</dbReference>
<dbReference type="InterPro" id="IPR025232">
    <property type="entry name" value="DUF4174"/>
</dbReference>
<dbReference type="Proteomes" id="UP001055125">
    <property type="component" value="Unassembled WGS sequence"/>
</dbReference>
<feature type="signal peptide" evidence="2">
    <location>
        <begin position="1"/>
        <end position="25"/>
    </location>
</feature>
<feature type="domain" description="DUF4174" evidence="3">
    <location>
        <begin position="29"/>
        <end position="133"/>
    </location>
</feature>
<evidence type="ECO:0000256" key="1">
    <source>
        <dbReference type="ARBA" id="ARBA00022729"/>
    </source>
</evidence>
<evidence type="ECO:0000259" key="3">
    <source>
        <dbReference type="Pfam" id="PF13778"/>
    </source>
</evidence>
<evidence type="ECO:0000313" key="4">
    <source>
        <dbReference type="EMBL" id="GJD96074.1"/>
    </source>
</evidence>
<keyword evidence="5" id="KW-1185">Reference proteome</keyword>